<evidence type="ECO:0000313" key="2">
    <source>
        <dbReference type="EnsemblPlants" id="Bo4g109750.1"/>
    </source>
</evidence>
<dbReference type="Gramene" id="Bo4g109750.1">
    <property type="protein sequence ID" value="Bo4g109750.1"/>
    <property type="gene ID" value="Bo4g109750"/>
</dbReference>
<organism evidence="2 3">
    <name type="scientific">Brassica oleracea var. oleracea</name>
    <dbReference type="NCBI Taxonomy" id="109376"/>
    <lineage>
        <taxon>Eukaryota</taxon>
        <taxon>Viridiplantae</taxon>
        <taxon>Streptophyta</taxon>
        <taxon>Embryophyta</taxon>
        <taxon>Tracheophyta</taxon>
        <taxon>Spermatophyta</taxon>
        <taxon>Magnoliopsida</taxon>
        <taxon>eudicotyledons</taxon>
        <taxon>Gunneridae</taxon>
        <taxon>Pentapetalae</taxon>
        <taxon>rosids</taxon>
        <taxon>malvids</taxon>
        <taxon>Brassicales</taxon>
        <taxon>Brassicaceae</taxon>
        <taxon>Brassiceae</taxon>
        <taxon>Brassica</taxon>
    </lineage>
</organism>
<dbReference type="GeneID" id="106338557"/>
<sequence length="323" mass="37578">MILFGFNGFASRLRDKNFWSIDQNKATSSTWRSLLSLRDLAARFLRPKLGNGQLLSFWHDHSTTLGRLIERFGDSGPRELSISISAKVSDDCDNIGWLLRGARSPAAEELQTYLTTIPLPTITSSTDHYVWKVNGDELVEFSTSKTWNVVRNRGVEQAWTRSIWFKGHIPRHAFTSWVVHQDRLPTRSRLLRWGMNISSSCYLCGTGEEDRDHLFLKCEISEALWILALQRLGYSFRAFHTWTSFADWTATRDSVTSRTLKQMVAQATTYNIWIERNTRLHAQEFRTPAVLFKIIDRSIKDAILGRRKLKKFQLLMQLWIRYE</sequence>
<evidence type="ECO:0000259" key="1">
    <source>
        <dbReference type="Pfam" id="PF13966"/>
    </source>
</evidence>
<dbReference type="RefSeq" id="XP_013632963.1">
    <property type="nucleotide sequence ID" value="XM_013777509.1"/>
</dbReference>
<dbReference type="PANTHER" id="PTHR33116:SF84">
    <property type="entry name" value="RNA-DIRECTED DNA POLYMERASE"/>
    <property type="match status" value="1"/>
</dbReference>
<dbReference type="OMA" id="CHQANAW"/>
<name>A0A0D3BX58_BRAOL</name>
<dbReference type="KEGG" id="boe:106338557"/>
<reference evidence="2" key="2">
    <citation type="submission" date="2015-03" db="UniProtKB">
        <authorList>
            <consortium name="EnsemblPlants"/>
        </authorList>
    </citation>
    <scope>IDENTIFICATION</scope>
</reference>
<dbReference type="InterPro" id="IPR026960">
    <property type="entry name" value="RVT-Znf"/>
</dbReference>
<dbReference type="EnsemblPlants" id="Bo4g109750.1">
    <property type="protein sequence ID" value="Bo4g109750.1"/>
    <property type="gene ID" value="Bo4g109750"/>
</dbReference>
<dbReference type="Pfam" id="PF13966">
    <property type="entry name" value="zf-RVT"/>
    <property type="match status" value="1"/>
</dbReference>
<accession>A0A0D3BX58</accession>
<evidence type="ECO:0000313" key="3">
    <source>
        <dbReference type="Proteomes" id="UP000032141"/>
    </source>
</evidence>
<dbReference type="AlphaFoldDB" id="A0A0D3BX58"/>
<protein>
    <recommendedName>
        <fullName evidence="1">Reverse transcriptase zinc-binding domain-containing protein</fullName>
    </recommendedName>
</protein>
<reference evidence="2 3" key="1">
    <citation type="journal article" date="2014" name="Genome Biol.">
        <title>Transcriptome and methylome profiling reveals relics of genome dominance in the mesopolyploid Brassica oleracea.</title>
        <authorList>
            <person name="Parkin I.A."/>
            <person name="Koh C."/>
            <person name="Tang H."/>
            <person name="Robinson S.J."/>
            <person name="Kagale S."/>
            <person name="Clarke W.E."/>
            <person name="Town C.D."/>
            <person name="Nixon J."/>
            <person name="Krishnakumar V."/>
            <person name="Bidwell S.L."/>
            <person name="Denoeud F."/>
            <person name="Belcram H."/>
            <person name="Links M.G."/>
            <person name="Just J."/>
            <person name="Clarke C."/>
            <person name="Bender T."/>
            <person name="Huebert T."/>
            <person name="Mason A.S."/>
            <person name="Pires J.C."/>
            <person name="Barker G."/>
            <person name="Moore J."/>
            <person name="Walley P.G."/>
            <person name="Manoli S."/>
            <person name="Batley J."/>
            <person name="Edwards D."/>
            <person name="Nelson M.N."/>
            <person name="Wang X."/>
            <person name="Paterson A.H."/>
            <person name="King G."/>
            <person name="Bancroft I."/>
            <person name="Chalhoub B."/>
            <person name="Sharpe A.G."/>
        </authorList>
    </citation>
    <scope>NUCLEOTIDE SEQUENCE</scope>
    <source>
        <strain evidence="2 3">cv. TO1000</strain>
    </source>
</reference>
<dbReference type="PANTHER" id="PTHR33116">
    <property type="entry name" value="REVERSE TRANSCRIPTASE ZINC-BINDING DOMAIN-CONTAINING PROTEIN-RELATED-RELATED"/>
    <property type="match status" value="1"/>
</dbReference>
<keyword evidence="3" id="KW-1185">Reference proteome</keyword>
<dbReference type="Proteomes" id="UP000032141">
    <property type="component" value="Chromosome C4"/>
</dbReference>
<dbReference type="eggNOG" id="KOG1075">
    <property type="taxonomic scope" value="Eukaryota"/>
</dbReference>
<feature type="domain" description="Reverse transcriptase zinc-binding" evidence="1">
    <location>
        <begin position="141"/>
        <end position="225"/>
    </location>
</feature>
<dbReference type="HOGENOM" id="CLU_000680_19_0_1"/>
<proteinExistence type="predicted"/>